<sequence>MSDWDLPKNVEKVSTESVGGYLWESGVYKATVKMAYLDQAKSGAISVNIVLENSDGKELKEAFYIKSGNAKGNKTYYEKAGKSYPLPGYSTANSLCVAAADSHLSACLDSTEKKMVLIYDYEERKEVPKERPVIIPLLNRSITVAVHQIVQNKNIKNDAGEYVPSGETRSINECKFFGNADGKSAEEMHNDSDALVFDKWAKKNVGIVIDKSSKSLVKNTPNTSASIFNQSDDSAPFNK</sequence>
<reference evidence="2" key="1">
    <citation type="submission" date="2018-05" db="EMBL/GenBank/DDBJ databases">
        <authorList>
            <person name="Lanie J.A."/>
            <person name="Ng W.-L."/>
            <person name="Kazmierczak K.M."/>
            <person name="Andrzejewski T.M."/>
            <person name="Davidsen T.M."/>
            <person name="Wayne K.J."/>
            <person name="Tettelin H."/>
            <person name="Glass J.I."/>
            <person name="Rusch D."/>
            <person name="Podicherti R."/>
            <person name="Tsui H.-C.T."/>
            <person name="Winkler M.E."/>
        </authorList>
    </citation>
    <scope>NUCLEOTIDE SEQUENCE</scope>
</reference>
<dbReference type="EMBL" id="UINC01052344">
    <property type="protein sequence ID" value="SVB67567.1"/>
    <property type="molecule type" value="Genomic_DNA"/>
</dbReference>
<accession>A0A382FZ79</accession>
<organism evidence="2">
    <name type="scientific">marine metagenome</name>
    <dbReference type="NCBI Taxonomy" id="408172"/>
    <lineage>
        <taxon>unclassified sequences</taxon>
        <taxon>metagenomes</taxon>
        <taxon>ecological metagenomes</taxon>
    </lineage>
</organism>
<feature type="compositionally biased region" description="Polar residues" evidence="1">
    <location>
        <begin position="220"/>
        <end position="233"/>
    </location>
</feature>
<dbReference type="AlphaFoldDB" id="A0A382FZ79"/>
<gene>
    <name evidence="2" type="ORF">METZ01_LOCUS220421</name>
</gene>
<name>A0A382FZ79_9ZZZZ</name>
<proteinExistence type="predicted"/>
<evidence type="ECO:0000313" key="2">
    <source>
        <dbReference type="EMBL" id="SVB67567.1"/>
    </source>
</evidence>
<protein>
    <submittedName>
        <fullName evidence="2">Uncharacterized protein</fullName>
    </submittedName>
</protein>
<evidence type="ECO:0000256" key="1">
    <source>
        <dbReference type="SAM" id="MobiDB-lite"/>
    </source>
</evidence>
<feature type="region of interest" description="Disordered" evidence="1">
    <location>
        <begin position="220"/>
        <end position="239"/>
    </location>
</feature>